<keyword evidence="1" id="KW-1133">Transmembrane helix</keyword>
<evidence type="ECO:0000313" key="3">
    <source>
        <dbReference type="Proteomes" id="UP001566132"/>
    </source>
</evidence>
<name>A0ABD1ECY7_HYPHA</name>
<keyword evidence="1" id="KW-0812">Transmembrane</keyword>
<dbReference type="Proteomes" id="UP001566132">
    <property type="component" value="Unassembled WGS sequence"/>
</dbReference>
<protein>
    <submittedName>
        <fullName evidence="2">Uncharacterized protein</fullName>
    </submittedName>
</protein>
<evidence type="ECO:0000256" key="1">
    <source>
        <dbReference type="SAM" id="Phobius"/>
    </source>
</evidence>
<keyword evidence="3" id="KW-1185">Reference proteome</keyword>
<reference evidence="2 3" key="1">
    <citation type="submission" date="2024-05" db="EMBL/GenBank/DDBJ databases">
        <title>Genetic variation in Jamaican populations of the coffee berry borer (Hypothenemus hampei).</title>
        <authorList>
            <person name="Errbii M."/>
            <person name="Myrie A."/>
        </authorList>
    </citation>
    <scope>NUCLEOTIDE SEQUENCE [LARGE SCALE GENOMIC DNA]</scope>
    <source>
        <strain evidence="2">JA-Hopewell-2020-01-JO</strain>
        <tissue evidence="2">Whole body</tissue>
    </source>
</reference>
<comment type="caution">
    <text evidence="2">The sequence shown here is derived from an EMBL/GenBank/DDBJ whole genome shotgun (WGS) entry which is preliminary data.</text>
</comment>
<organism evidence="2 3">
    <name type="scientific">Hypothenemus hampei</name>
    <name type="common">Coffee berry borer</name>
    <dbReference type="NCBI Taxonomy" id="57062"/>
    <lineage>
        <taxon>Eukaryota</taxon>
        <taxon>Metazoa</taxon>
        <taxon>Ecdysozoa</taxon>
        <taxon>Arthropoda</taxon>
        <taxon>Hexapoda</taxon>
        <taxon>Insecta</taxon>
        <taxon>Pterygota</taxon>
        <taxon>Neoptera</taxon>
        <taxon>Endopterygota</taxon>
        <taxon>Coleoptera</taxon>
        <taxon>Polyphaga</taxon>
        <taxon>Cucujiformia</taxon>
        <taxon>Curculionidae</taxon>
        <taxon>Scolytinae</taxon>
        <taxon>Hypothenemus</taxon>
    </lineage>
</organism>
<evidence type="ECO:0000313" key="2">
    <source>
        <dbReference type="EMBL" id="KAL1492265.1"/>
    </source>
</evidence>
<keyword evidence="1" id="KW-0472">Membrane</keyword>
<sequence length="201" mass="23222">MFGKLEVLQYIHRRFIPSYARSVLIIGKIALVLSIGPKLWILKKWWWTTPNIKLNPLEERNLNVWGRVTLTGCTKIPICGGLPTFTGLTSCSKENDNNNNSKQELANDVIIEETVHERLDEKILETSESEDEENGESILETEPINSVNIILLKRKKIRNQNLNTNTKRQKVGQSRQLGKNFKISIKNEMLWTTRKILKKKI</sequence>
<dbReference type="AlphaFoldDB" id="A0ABD1ECY7"/>
<proteinExistence type="predicted"/>
<feature type="transmembrane region" description="Helical" evidence="1">
    <location>
        <begin position="20"/>
        <end position="41"/>
    </location>
</feature>
<accession>A0ABD1ECY7</accession>
<dbReference type="EMBL" id="JBDJPC010000009">
    <property type="protein sequence ID" value="KAL1492265.1"/>
    <property type="molecule type" value="Genomic_DNA"/>
</dbReference>
<gene>
    <name evidence="2" type="ORF">ABEB36_012740</name>
</gene>